<dbReference type="EMBL" id="JACGWO010000012">
    <property type="protein sequence ID" value="KAK4413704.1"/>
    <property type="molecule type" value="Genomic_DNA"/>
</dbReference>
<evidence type="ECO:0000313" key="1">
    <source>
        <dbReference type="EMBL" id="KAK4413704.1"/>
    </source>
</evidence>
<accession>A0AAE2C962</accession>
<protein>
    <submittedName>
        <fullName evidence="1">Uncharacterized protein</fullName>
    </submittedName>
</protein>
<reference evidence="1" key="1">
    <citation type="submission" date="2020-06" db="EMBL/GenBank/DDBJ databases">
        <authorList>
            <person name="Li T."/>
            <person name="Hu X."/>
            <person name="Zhang T."/>
            <person name="Song X."/>
            <person name="Zhang H."/>
            <person name="Dai N."/>
            <person name="Sheng W."/>
            <person name="Hou X."/>
            <person name="Wei L."/>
        </authorList>
    </citation>
    <scope>NUCLEOTIDE SEQUENCE</scope>
    <source>
        <strain evidence="1">3651</strain>
        <tissue evidence="1">Leaf</tissue>
    </source>
</reference>
<evidence type="ECO:0000313" key="2">
    <source>
        <dbReference type="Proteomes" id="UP001293254"/>
    </source>
</evidence>
<reference evidence="1" key="2">
    <citation type="journal article" date="2024" name="Plant">
        <title>Genomic evolution and insights into agronomic trait innovations of Sesamum species.</title>
        <authorList>
            <person name="Miao H."/>
            <person name="Wang L."/>
            <person name="Qu L."/>
            <person name="Liu H."/>
            <person name="Sun Y."/>
            <person name="Le M."/>
            <person name="Wang Q."/>
            <person name="Wei S."/>
            <person name="Zheng Y."/>
            <person name="Lin W."/>
            <person name="Duan Y."/>
            <person name="Cao H."/>
            <person name="Xiong S."/>
            <person name="Wang X."/>
            <person name="Wei L."/>
            <person name="Li C."/>
            <person name="Ma Q."/>
            <person name="Ju M."/>
            <person name="Zhao R."/>
            <person name="Li G."/>
            <person name="Mu C."/>
            <person name="Tian Q."/>
            <person name="Mei H."/>
            <person name="Zhang T."/>
            <person name="Gao T."/>
            <person name="Zhang H."/>
        </authorList>
    </citation>
    <scope>NUCLEOTIDE SEQUENCE</scope>
    <source>
        <strain evidence="1">3651</strain>
    </source>
</reference>
<dbReference type="Proteomes" id="UP001293254">
    <property type="component" value="Unassembled WGS sequence"/>
</dbReference>
<name>A0AAE2C962_9LAMI</name>
<comment type="caution">
    <text evidence="1">The sequence shown here is derived from an EMBL/GenBank/DDBJ whole genome shotgun (WGS) entry which is preliminary data.</text>
</comment>
<sequence length="146" mass="16005">MATDFETHLAEVILRWLELLVAKYCRRFATGVPPSRPDAFRALKASSPPFPPPLLLTPIARSSSHVSPLTGRVIYDRSIDCLAPPPPPGPCIVIMIADVRRSQLLLDLDTSRGGQGSFKPSLADPRGKWRFSPLAGLRRLIVARVA</sequence>
<dbReference type="AlphaFoldDB" id="A0AAE2C962"/>
<keyword evidence="2" id="KW-1185">Reference proteome</keyword>
<organism evidence="1 2">
    <name type="scientific">Sesamum alatum</name>
    <dbReference type="NCBI Taxonomy" id="300844"/>
    <lineage>
        <taxon>Eukaryota</taxon>
        <taxon>Viridiplantae</taxon>
        <taxon>Streptophyta</taxon>
        <taxon>Embryophyta</taxon>
        <taxon>Tracheophyta</taxon>
        <taxon>Spermatophyta</taxon>
        <taxon>Magnoliopsida</taxon>
        <taxon>eudicotyledons</taxon>
        <taxon>Gunneridae</taxon>
        <taxon>Pentapetalae</taxon>
        <taxon>asterids</taxon>
        <taxon>lamiids</taxon>
        <taxon>Lamiales</taxon>
        <taxon>Pedaliaceae</taxon>
        <taxon>Sesamum</taxon>
    </lineage>
</organism>
<proteinExistence type="predicted"/>
<gene>
    <name evidence="1" type="ORF">Salat_2783200</name>
</gene>